<accession>A0A9R1CAL2</accession>
<dbReference type="EMBL" id="BPUB01000002">
    <property type="protein sequence ID" value="GJG59050.1"/>
    <property type="molecule type" value="Genomic_DNA"/>
</dbReference>
<dbReference type="GeneID" id="72466908"/>
<comment type="caution">
    <text evidence="1">The sequence shown here is derived from an EMBL/GenBank/DDBJ whole genome shotgun (WGS) entry which is preliminary data.</text>
</comment>
<proteinExistence type="predicted"/>
<evidence type="ECO:0008006" key="3">
    <source>
        <dbReference type="Google" id="ProtNLM"/>
    </source>
</evidence>
<organism evidence="1 2">
    <name type="scientific">Prevotella lacticifex</name>
    <dbReference type="NCBI Taxonomy" id="2854755"/>
    <lineage>
        <taxon>Bacteria</taxon>
        <taxon>Pseudomonadati</taxon>
        <taxon>Bacteroidota</taxon>
        <taxon>Bacteroidia</taxon>
        <taxon>Bacteroidales</taxon>
        <taxon>Prevotellaceae</taxon>
        <taxon>Prevotella</taxon>
    </lineage>
</organism>
<evidence type="ECO:0000313" key="2">
    <source>
        <dbReference type="Proteomes" id="UP000825483"/>
    </source>
</evidence>
<dbReference type="AlphaFoldDB" id="A0A9R1CAL2"/>
<gene>
    <name evidence="1" type="ORF">PRLR5076_19010</name>
</gene>
<dbReference type="RefSeq" id="WP_223928938.1">
    <property type="nucleotide sequence ID" value="NZ_BPTU01000001.1"/>
</dbReference>
<name>A0A9R1CAL2_9BACT</name>
<keyword evidence="2" id="KW-1185">Reference proteome</keyword>
<evidence type="ECO:0000313" key="1">
    <source>
        <dbReference type="EMBL" id="GJG59050.1"/>
    </source>
</evidence>
<sequence>MKIKKLYFNDEYKQTHNVIDGRKTQLRKPLSNVAVKALDVLKRKLSLDTDSGEILVPDFFIEKHSPFQVGEVYAVAQPLEVIWRHESAIDDKICDRKETQLLIQSANELQKSKGWANKVFAPAELMRYRVEITNVRVKYLSHVTEEDAKAEGCLPLAEVFKGAECTGWWHDGFSLNTCQTHAETFEALYRAIHGNKEWEADPLCWVVDFKLVG</sequence>
<dbReference type="Proteomes" id="UP000825483">
    <property type="component" value="Unassembled WGS sequence"/>
</dbReference>
<protein>
    <recommendedName>
        <fullName evidence="3">ASCH domain-containing protein</fullName>
    </recommendedName>
</protein>
<reference evidence="1" key="1">
    <citation type="journal article" date="2022" name="Int. J. Syst. Evol. Microbiol.">
        <title>Prevotella lacticifex sp. nov., isolated from the rumen of cows.</title>
        <authorList>
            <person name="Shinkai T."/>
            <person name="Ikeyama N."/>
            <person name="Kumagai M."/>
            <person name="Ohmori H."/>
            <person name="Sakamoto M."/>
            <person name="Ohkuma M."/>
            <person name="Mitsumori M."/>
        </authorList>
    </citation>
    <scope>NUCLEOTIDE SEQUENCE</scope>
    <source>
        <strain evidence="1">R5076</strain>
    </source>
</reference>